<feature type="region of interest" description="Disordered" evidence="1">
    <location>
        <begin position="544"/>
        <end position="563"/>
    </location>
</feature>
<dbReference type="EMBL" id="JAUUTY010000003">
    <property type="protein sequence ID" value="KAK1668321.1"/>
    <property type="molecule type" value="Genomic_DNA"/>
</dbReference>
<evidence type="ECO:0000313" key="4">
    <source>
        <dbReference type="EMBL" id="KAK1668321.1"/>
    </source>
</evidence>
<proteinExistence type="predicted"/>
<evidence type="ECO:0000256" key="1">
    <source>
        <dbReference type="SAM" id="MobiDB-lite"/>
    </source>
</evidence>
<feature type="region of interest" description="Disordered" evidence="1">
    <location>
        <begin position="577"/>
        <end position="603"/>
    </location>
</feature>
<dbReference type="Pfam" id="PF04578">
    <property type="entry name" value="DUF594"/>
    <property type="match status" value="1"/>
</dbReference>
<feature type="transmembrane region" description="Helical" evidence="2">
    <location>
        <begin position="25"/>
        <end position="45"/>
    </location>
</feature>
<dbReference type="AlphaFoldDB" id="A0AAD8WN82"/>
<evidence type="ECO:0000259" key="3">
    <source>
        <dbReference type="Pfam" id="PF13968"/>
    </source>
</evidence>
<feature type="transmembrane region" description="Helical" evidence="2">
    <location>
        <begin position="121"/>
        <end position="139"/>
    </location>
</feature>
<dbReference type="PANTHER" id="PTHR31325">
    <property type="entry name" value="OS01G0798800 PROTEIN-RELATED"/>
    <property type="match status" value="1"/>
</dbReference>
<dbReference type="InterPro" id="IPR007658">
    <property type="entry name" value="DUF594"/>
</dbReference>
<comment type="caution">
    <text evidence="4">The sequence shown here is derived from an EMBL/GenBank/DDBJ whole genome shotgun (WGS) entry which is preliminary data.</text>
</comment>
<evidence type="ECO:0000256" key="2">
    <source>
        <dbReference type="SAM" id="Phobius"/>
    </source>
</evidence>
<feature type="region of interest" description="Disordered" evidence="1">
    <location>
        <begin position="718"/>
        <end position="768"/>
    </location>
</feature>
<evidence type="ECO:0000313" key="5">
    <source>
        <dbReference type="Proteomes" id="UP001231189"/>
    </source>
</evidence>
<keyword evidence="2" id="KW-0472">Membrane</keyword>
<keyword evidence="2" id="KW-0812">Transmembrane</keyword>
<dbReference type="Pfam" id="PF13968">
    <property type="entry name" value="DUF4220"/>
    <property type="match status" value="1"/>
</dbReference>
<feature type="compositionally biased region" description="Polar residues" evidence="1">
    <location>
        <begin position="544"/>
        <end position="554"/>
    </location>
</feature>
<sequence length="768" mass="85477">MNFVVSPLEHIMAGGLAQIWRDWEIQLLVLLSFTLQVFLLAFARIRRRKGSAVLRILLWLAYLMSDSTAIYTLGHLSLRTRNSGSSEKNYLMAFWAPFLLLHLGGPDTITAYALEDNQLWLRHLLTLAMQVLGAAYVLYQLYVPSTGGSLVMAASVLMFVTGLIKYGERTWALKCANIDSIRKSLDIGVCDPDSDGRRRPYDGRGRRELDAEEVLLGAHYTFNVCKSLFADSLTTSVPEHDAMNRGIELNGGKYMYELIEMQLSLMYDILYTKAAVIHTWYGWCIRVVSPAATLTAFLLFQLDNNDNIDAYRVDAIVTYVLLLGALVVETTSLFRAIGSSWTCASLHARRWDLLYGALVCIRRRFKAANSRRWLYSIGQFSLLGFCTRDTTEWSSRITKRVGLGDWWNKLHYSSTTEVSQSARDLVLGAIPRRELGDMRNARGRWILQKVGLYDEISWSIDDADFDQSILIWHVVTDVYLCCREPAPPAAEEAGNEQAQDQSVDDLLAETVRELSNYMMFLYVVRPEMLPGPVRGSRYDNNSHGLDTLWQQRSPELQGRDDYGARTPREHLARLLLREYGDDSDDRGSGTSSSSRRHADVSSIQIEDNNPHGLAYIDGAGLAGMLLSDEWGVPDVLQMIAEVWIEMLCYAARHCSEIAHSKQLSNGGELVTAIGLLVEYTARSNFHRDGLAAANGTAPAGTSMADGYASTRAAEISTTDADADRRAAQISTADGDANDDASTRAADISTADADANTRAPKLSVDPDVC</sequence>
<gene>
    <name evidence="4" type="ORF">QYE76_056480</name>
</gene>
<dbReference type="InterPro" id="IPR025315">
    <property type="entry name" value="DUF4220"/>
</dbReference>
<feature type="transmembrane region" description="Helical" evidence="2">
    <location>
        <begin position="145"/>
        <end position="164"/>
    </location>
</feature>
<reference evidence="4" key="1">
    <citation type="submission" date="2023-07" db="EMBL/GenBank/DDBJ databases">
        <title>A chromosome-level genome assembly of Lolium multiflorum.</title>
        <authorList>
            <person name="Chen Y."/>
            <person name="Copetti D."/>
            <person name="Kolliker R."/>
            <person name="Studer B."/>
        </authorList>
    </citation>
    <scope>NUCLEOTIDE SEQUENCE</scope>
    <source>
        <strain evidence="4">02402/16</strain>
        <tissue evidence="4">Leaf</tissue>
    </source>
</reference>
<feature type="transmembrane region" description="Helical" evidence="2">
    <location>
        <begin position="94"/>
        <end position="114"/>
    </location>
</feature>
<feature type="domain" description="DUF4220" evidence="3">
    <location>
        <begin position="59"/>
        <end position="384"/>
    </location>
</feature>
<organism evidence="4 5">
    <name type="scientific">Lolium multiflorum</name>
    <name type="common">Italian ryegrass</name>
    <name type="synonym">Lolium perenne subsp. multiflorum</name>
    <dbReference type="NCBI Taxonomy" id="4521"/>
    <lineage>
        <taxon>Eukaryota</taxon>
        <taxon>Viridiplantae</taxon>
        <taxon>Streptophyta</taxon>
        <taxon>Embryophyta</taxon>
        <taxon>Tracheophyta</taxon>
        <taxon>Spermatophyta</taxon>
        <taxon>Magnoliopsida</taxon>
        <taxon>Liliopsida</taxon>
        <taxon>Poales</taxon>
        <taxon>Poaceae</taxon>
        <taxon>BOP clade</taxon>
        <taxon>Pooideae</taxon>
        <taxon>Poodae</taxon>
        <taxon>Poeae</taxon>
        <taxon>Poeae Chloroplast Group 2 (Poeae type)</taxon>
        <taxon>Loliodinae</taxon>
        <taxon>Loliinae</taxon>
        <taxon>Lolium</taxon>
    </lineage>
</organism>
<feature type="transmembrane region" description="Helical" evidence="2">
    <location>
        <begin position="52"/>
        <end position="74"/>
    </location>
</feature>
<name>A0AAD8WN82_LOLMU</name>
<keyword evidence="2" id="KW-1133">Transmembrane helix</keyword>
<accession>A0AAD8WN82</accession>
<protein>
    <recommendedName>
        <fullName evidence="3">DUF4220 domain-containing protein</fullName>
    </recommendedName>
</protein>
<dbReference type="Proteomes" id="UP001231189">
    <property type="component" value="Unassembled WGS sequence"/>
</dbReference>
<keyword evidence="5" id="KW-1185">Reference proteome</keyword>